<evidence type="ECO:0000256" key="6">
    <source>
        <dbReference type="ARBA" id="ARBA00023136"/>
    </source>
</evidence>
<comment type="caution">
    <text evidence="9">The sequence shown here is derived from an EMBL/GenBank/DDBJ whole genome shotgun (WGS) entry which is preliminary data.</text>
</comment>
<dbReference type="GO" id="GO:0046872">
    <property type="term" value="F:metal ion binding"/>
    <property type="evidence" value="ECO:0007669"/>
    <property type="project" value="UniProtKB-KW"/>
</dbReference>
<keyword evidence="10" id="KW-1185">Reference proteome</keyword>
<dbReference type="Pfam" id="PF00953">
    <property type="entry name" value="Glycos_transf_4"/>
    <property type="match status" value="1"/>
</dbReference>
<dbReference type="GO" id="GO:0071555">
    <property type="term" value="P:cell wall organization"/>
    <property type="evidence" value="ECO:0007669"/>
    <property type="project" value="TreeGrafter"/>
</dbReference>
<dbReference type="PROSITE" id="PS01348">
    <property type="entry name" value="MRAY_2"/>
    <property type="match status" value="1"/>
</dbReference>
<keyword evidence="4 8" id="KW-0812">Transmembrane</keyword>
<dbReference type="GO" id="GO:0044038">
    <property type="term" value="P:cell wall macromolecule biosynthetic process"/>
    <property type="evidence" value="ECO:0007669"/>
    <property type="project" value="TreeGrafter"/>
</dbReference>
<keyword evidence="7" id="KW-0460">Magnesium</keyword>
<keyword evidence="7" id="KW-0479">Metal-binding</keyword>
<gene>
    <name evidence="9" type="ORF">ESV24_11895</name>
</gene>
<dbReference type="GO" id="GO:0005886">
    <property type="term" value="C:plasma membrane"/>
    <property type="evidence" value="ECO:0007669"/>
    <property type="project" value="UniProtKB-SubCell"/>
</dbReference>
<evidence type="ECO:0000256" key="2">
    <source>
        <dbReference type="ARBA" id="ARBA00022475"/>
    </source>
</evidence>
<name>A0A5C6YP17_9FLAO</name>
<feature type="binding site" evidence="7">
    <location>
        <position position="229"/>
    </location>
    <ligand>
        <name>Mg(2+)</name>
        <dbReference type="ChEBI" id="CHEBI:18420"/>
    </ligand>
</feature>
<evidence type="ECO:0000313" key="9">
    <source>
        <dbReference type="EMBL" id="TXD68607.1"/>
    </source>
</evidence>
<protein>
    <submittedName>
        <fullName evidence="9">Undecaprenyl/decaprenyl-phosphate alpha-N-acetylglucosaminyl 1-phosphate transferase</fullName>
    </submittedName>
</protein>
<dbReference type="InterPro" id="IPR000715">
    <property type="entry name" value="Glycosyl_transferase_4"/>
</dbReference>
<feature type="transmembrane region" description="Helical" evidence="8">
    <location>
        <begin position="117"/>
        <end position="135"/>
    </location>
</feature>
<comment type="cofactor">
    <cofactor evidence="7">
        <name>Mg(2+)</name>
        <dbReference type="ChEBI" id="CHEBI:18420"/>
    </cofactor>
</comment>
<sequence length="375" mass="41332">MEYVINLFSHPYILGSFALVTAFWLSVMMYPAIIHLVRSKNIMDEPGSRSSHLEKIPTLGGVGLFIAFSISIMIIGGISGLIKPEFGNLLVLLAAITILFFLGVKDDLIGLSPKKKLIGQIIAAILVVLLSDIRIHSFGGLFGIEELPYITSILLSTIVFIFIVNAFNLIDGIDGLAGSIAIIASATFAIFFFMNEQYFLLLISLILIGATIGFLRFNLSKINKLFMGDSGSLFIGFLLAYQAMGFLAHQQTGASNFEVSNAPILALAILFFPILDTLRVFIIRILQKRSPFSADRNHIHHRLLELGFSHKRATLLVVIGNVLIISIAFLINSLDINIQLFILVLAAQLIGLFPYFMTLKKGRIEINIPYGRLAD</sequence>
<dbReference type="PANTHER" id="PTHR22926">
    <property type="entry name" value="PHOSPHO-N-ACETYLMURAMOYL-PENTAPEPTIDE-TRANSFERASE"/>
    <property type="match status" value="1"/>
</dbReference>
<dbReference type="OrthoDB" id="662756at2"/>
<dbReference type="EMBL" id="VORU01000010">
    <property type="protein sequence ID" value="TXD68607.1"/>
    <property type="molecule type" value="Genomic_DNA"/>
</dbReference>
<comment type="subcellular location">
    <subcellularLocation>
        <location evidence="1">Cell membrane</location>
        <topology evidence="1">Multi-pass membrane protein</topology>
    </subcellularLocation>
</comment>
<evidence type="ECO:0000256" key="1">
    <source>
        <dbReference type="ARBA" id="ARBA00004651"/>
    </source>
</evidence>
<evidence type="ECO:0000313" key="10">
    <source>
        <dbReference type="Proteomes" id="UP000321945"/>
    </source>
</evidence>
<keyword evidence="2" id="KW-1003">Cell membrane</keyword>
<accession>A0A5C6YP17</accession>
<dbReference type="RefSeq" id="WP_111816573.1">
    <property type="nucleotide sequence ID" value="NZ_CBCRZQ010000009.1"/>
</dbReference>
<feature type="transmembrane region" description="Helical" evidence="8">
    <location>
        <begin position="12"/>
        <end position="37"/>
    </location>
</feature>
<dbReference type="GO" id="GO:0016780">
    <property type="term" value="F:phosphotransferase activity, for other substituted phosphate groups"/>
    <property type="evidence" value="ECO:0007669"/>
    <property type="project" value="InterPro"/>
</dbReference>
<feature type="transmembrane region" description="Helical" evidence="8">
    <location>
        <begin position="86"/>
        <end position="105"/>
    </location>
</feature>
<dbReference type="AlphaFoldDB" id="A0A5C6YP17"/>
<keyword evidence="3 9" id="KW-0808">Transferase</keyword>
<dbReference type="Proteomes" id="UP000321945">
    <property type="component" value="Unassembled WGS sequence"/>
</dbReference>
<feature type="transmembrane region" description="Helical" evidence="8">
    <location>
        <begin position="313"/>
        <end position="332"/>
    </location>
</feature>
<feature type="transmembrane region" description="Helical" evidence="8">
    <location>
        <begin position="58"/>
        <end position="80"/>
    </location>
</feature>
<feature type="transmembrane region" description="Helical" evidence="8">
    <location>
        <begin position="338"/>
        <end position="357"/>
    </location>
</feature>
<feature type="binding site" evidence="7">
    <location>
        <position position="168"/>
    </location>
    <ligand>
        <name>Mg(2+)</name>
        <dbReference type="ChEBI" id="CHEBI:18420"/>
    </ligand>
</feature>
<evidence type="ECO:0000256" key="7">
    <source>
        <dbReference type="PIRSR" id="PIRSR600715-1"/>
    </source>
</evidence>
<keyword evidence="6 8" id="KW-0472">Membrane</keyword>
<organism evidence="9 10">
    <name type="scientific">Aequorivita lipolytica</name>
    <dbReference type="NCBI Taxonomy" id="153267"/>
    <lineage>
        <taxon>Bacteria</taxon>
        <taxon>Pseudomonadati</taxon>
        <taxon>Bacteroidota</taxon>
        <taxon>Flavobacteriia</taxon>
        <taxon>Flavobacteriales</taxon>
        <taxon>Flavobacteriaceae</taxon>
        <taxon>Aequorivita</taxon>
    </lineage>
</organism>
<feature type="transmembrane region" description="Helical" evidence="8">
    <location>
        <begin position="147"/>
        <end position="168"/>
    </location>
</feature>
<dbReference type="GO" id="GO:0009103">
    <property type="term" value="P:lipopolysaccharide biosynthetic process"/>
    <property type="evidence" value="ECO:0007669"/>
    <property type="project" value="TreeGrafter"/>
</dbReference>
<dbReference type="PANTHER" id="PTHR22926:SF3">
    <property type="entry name" value="UNDECAPRENYL-PHOSPHATE ALPHA-N-ACETYLGLUCOSAMINYL 1-PHOSPHATE TRANSFERASE"/>
    <property type="match status" value="1"/>
</dbReference>
<feature type="transmembrane region" description="Helical" evidence="8">
    <location>
        <begin position="231"/>
        <end position="250"/>
    </location>
</feature>
<evidence type="ECO:0000256" key="3">
    <source>
        <dbReference type="ARBA" id="ARBA00022679"/>
    </source>
</evidence>
<feature type="transmembrane region" description="Helical" evidence="8">
    <location>
        <begin position="199"/>
        <end position="219"/>
    </location>
</feature>
<dbReference type="InterPro" id="IPR018480">
    <property type="entry name" value="PNAcMuramoyl-5peptid_Trfase_CS"/>
</dbReference>
<dbReference type="CDD" id="cd06853">
    <property type="entry name" value="GT_WecA_like"/>
    <property type="match status" value="1"/>
</dbReference>
<evidence type="ECO:0000256" key="8">
    <source>
        <dbReference type="SAM" id="Phobius"/>
    </source>
</evidence>
<feature type="transmembrane region" description="Helical" evidence="8">
    <location>
        <begin position="262"/>
        <end position="282"/>
    </location>
</feature>
<feature type="transmembrane region" description="Helical" evidence="8">
    <location>
        <begin position="175"/>
        <end position="193"/>
    </location>
</feature>
<keyword evidence="5 8" id="KW-1133">Transmembrane helix</keyword>
<reference evidence="9 10" key="1">
    <citation type="submission" date="2019-08" db="EMBL/GenBank/DDBJ databases">
        <title>Genome of Aequorivita lipolytica Y10-2 (type strain).</title>
        <authorList>
            <person name="Bowman J.P."/>
        </authorList>
    </citation>
    <scope>NUCLEOTIDE SEQUENCE [LARGE SCALE GENOMIC DNA]</scope>
    <source>
        <strain evidence="9 10">Y10-2</strain>
    </source>
</reference>
<proteinExistence type="predicted"/>
<evidence type="ECO:0000256" key="5">
    <source>
        <dbReference type="ARBA" id="ARBA00022989"/>
    </source>
</evidence>
<evidence type="ECO:0000256" key="4">
    <source>
        <dbReference type="ARBA" id="ARBA00022692"/>
    </source>
</evidence>